<keyword evidence="1" id="KW-0175">Coiled coil</keyword>
<feature type="region of interest" description="Disordered" evidence="2">
    <location>
        <begin position="1"/>
        <end position="28"/>
    </location>
</feature>
<feature type="region of interest" description="Disordered" evidence="2">
    <location>
        <begin position="261"/>
        <end position="290"/>
    </location>
</feature>
<feature type="compositionally biased region" description="Polar residues" evidence="2">
    <location>
        <begin position="9"/>
        <end position="18"/>
    </location>
</feature>
<dbReference type="AlphaFoldDB" id="A0AA37LV96"/>
<comment type="caution">
    <text evidence="3">The sequence shown here is derived from an EMBL/GenBank/DDBJ whole genome shotgun (WGS) entry which is preliminary data.</text>
</comment>
<feature type="coiled-coil region" evidence="1">
    <location>
        <begin position="594"/>
        <end position="621"/>
    </location>
</feature>
<sequence>MIEEVSQEYLRSSSNGGTPDQGENGFLEDEKTTSYHLTEYEQMTSNVGPHGTQHRAATNDTADTILYGNWEQDNNLRELNRSSTPETVIRFDYHGFYAEDDMTDSESYSLSVHEVTATPENSTEIEGFLKTKDWSIFQSNLVDYGPDEPSPRLPGCSAGHPYTKMWKISDSMMIAYSAIRGSLTQTSDPLRSWMEVKAYEAAVRAQQNDAAVADWVGYSGEQQANSSPENKEKSIDLSGHETSQPQLLVFCSAHNPDSACSNRSISRSVKTQSSLTKGTTTLPGPSAGENGEMEDCIRWVSLRHTVFCLVLTSPRMLKEANMAAKEYAPAEMDRNSTYEVPRPRFLHISPRFEDFKFEDYLPPHIEALESSYKQPFDPDRDFVKEYDVSDGEGDPASGRISPCTFRVLAEGCAKQDPNANQVYMAHDAQRMRPSTPLDESRRRITIDRLAVSFELQRDVNDGGWITPCYSVESEPSIIYHPRGVTLKHKMRNWWFGLFDRMDPIAARRFRKIQFREANDPIAPLETATERSVPSTTSSERNHAYTDAEVLEALHAPGARRVAGVAPQNAQLIISQRWQTVTRWKAQDTELTRENDGMRRAIERAKIELREIRLTVDHLLQKKAAEELAMRQRKHKRVLRQVSAHLHELRYEIQSKFDALKCAQSQNQSMKTELAILQYQIREECSRADMASPDEVRRAVSQHFRDKMVAMELSDCF</sequence>
<proteinExistence type="predicted"/>
<organism evidence="3 4">
    <name type="scientific">Colletotrichum liriopes</name>
    <dbReference type="NCBI Taxonomy" id="708192"/>
    <lineage>
        <taxon>Eukaryota</taxon>
        <taxon>Fungi</taxon>
        <taxon>Dikarya</taxon>
        <taxon>Ascomycota</taxon>
        <taxon>Pezizomycotina</taxon>
        <taxon>Sordariomycetes</taxon>
        <taxon>Hypocreomycetidae</taxon>
        <taxon>Glomerellales</taxon>
        <taxon>Glomerellaceae</taxon>
        <taxon>Colletotrichum</taxon>
        <taxon>Colletotrichum spaethianum species complex</taxon>
    </lineage>
</organism>
<gene>
    <name evidence="3" type="ORF">ColLi_08605</name>
</gene>
<feature type="compositionally biased region" description="Polar residues" evidence="2">
    <location>
        <begin position="261"/>
        <end position="283"/>
    </location>
</feature>
<feature type="compositionally biased region" description="Basic and acidic residues" evidence="2">
    <location>
        <begin position="229"/>
        <end position="239"/>
    </location>
</feature>
<dbReference type="Proteomes" id="UP001055172">
    <property type="component" value="Unassembled WGS sequence"/>
</dbReference>
<evidence type="ECO:0000313" key="3">
    <source>
        <dbReference type="EMBL" id="GJC85767.1"/>
    </source>
</evidence>
<name>A0AA37LV96_9PEZI</name>
<evidence type="ECO:0000256" key="1">
    <source>
        <dbReference type="SAM" id="Coils"/>
    </source>
</evidence>
<dbReference type="EMBL" id="BPPX01000019">
    <property type="protein sequence ID" value="GJC85767.1"/>
    <property type="molecule type" value="Genomic_DNA"/>
</dbReference>
<protein>
    <submittedName>
        <fullName evidence="3">Uncharacterized protein</fullName>
    </submittedName>
</protein>
<accession>A0AA37LV96</accession>
<evidence type="ECO:0000313" key="4">
    <source>
        <dbReference type="Proteomes" id="UP001055172"/>
    </source>
</evidence>
<reference evidence="3 4" key="1">
    <citation type="submission" date="2021-07" db="EMBL/GenBank/DDBJ databases">
        <title>Genome data of Colletotrichum spaethianum.</title>
        <authorList>
            <person name="Utami Y.D."/>
            <person name="Hiruma K."/>
        </authorList>
    </citation>
    <scope>NUCLEOTIDE SEQUENCE [LARGE SCALE GENOMIC DNA]</scope>
    <source>
        <strain evidence="3 4">MAFF 242679</strain>
    </source>
</reference>
<keyword evidence="4" id="KW-1185">Reference proteome</keyword>
<feature type="region of interest" description="Disordered" evidence="2">
    <location>
        <begin position="220"/>
        <end position="239"/>
    </location>
</feature>
<evidence type="ECO:0000256" key="2">
    <source>
        <dbReference type="SAM" id="MobiDB-lite"/>
    </source>
</evidence>